<dbReference type="EC" id="2.1.1.298" evidence="5"/>
<dbReference type="NCBIfam" id="TIGR03533">
    <property type="entry name" value="L3_gln_methyl"/>
    <property type="match status" value="1"/>
</dbReference>
<reference evidence="5" key="1">
    <citation type="submission" date="2018-06" db="EMBL/GenBank/DDBJ databases">
        <authorList>
            <person name="Zhirakovskaya E."/>
        </authorList>
    </citation>
    <scope>NUCLEOTIDE SEQUENCE</scope>
</reference>
<keyword evidence="5" id="KW-0689">Ribosomal protein</keyword>
<dbReference type="GO" id="GO:0036009">
    <property type="term" value="F:protein-glutamine N-methyltransferase activity"/>
    <property type="evidence" value="ECO:0007669"/>
    <property type="project" value="InterPro"/>
</dbReference>
<dbReference type="AlphaFoldDB" id="A0A3B1AAZ7"/>
<keyword evidence="5" id="KW-0687">Ribonucleoprotein</keyword>
<feature type="non-terminal residue" evidence="5">
    <location>
        <position position="215"/>
    </location>
</feature>
<name>A0A3B1AAZ7_9ZZZZ</name>
<evidence type="ECO:0000256" key="1">
    <source>
        <dbReference type="ARBA" id="ARBA00022603"/>
    </source>
</evidence>
<dbReference type="Gene3D" id="3.40.50.150">
    <property type="entry name" value="Vaccinia Virus protein VP39"/>
    <property type="match status" value="1"/>
</dbReference>
<dbReference type="Gene3D" id="1.10.8.10">
    <property type="entry name" value="DNA helicase RuvA subunit, C-terminal domain"/>
    <property type="match status" value="1"/>
</dbReference>
<dbReference type="InterPro" id="IPR017127">
    <property type="entry name" value="Ribosome_uL3_MTase"/>
</dbReference>
<organism evidence="5">
    <name type="scientific">hydrothermal vent metagenome</name>
    <dbReference type="NCBI Taxonomy" id="652676"/>
    <lineage>
        <taxon>unclassified sequences</taxon>
        <taxon>metagenomes</taxon>
        <taxon>ecological metagenomes</taxon>
    </lineage>
</organism>
<dbReference type="EMBL" id="UOFQ01000164">
    <property type="protein sequence ID" value="VAW89996.1"/>
    <property type="molecule type" value="Genomic_DNA"/>
</dbReference>
<evidence type="ECO:0000256" key="2">
    <source>
        <dbReference type="ARBA" id="ARBA00022679"/>
    </source>
</evidence>
<evidence type="ECO:0000259" key="4">
    <source>
        <dbReference type="Pfam" id="PF05175"/>
    </source>
</evidence>
<dbReference type="PANTHER" id="PTHR47806">
    <property type="entry name" value="50S RIBOSOMAL PROTEIN L3 GLUTAMINE METHYLTRANSFERASE"/>
    <property type="match status" value="1"/>
</dbReference>
<dbReference type="PROSITE" id="PS00092">
    <property type="entry name" value="N6_MTASE"/>
    <property type="match status" value="1"/>
</dbReference>
<dbReference type="GO" id="GO:0032259">
    <property type="term" value="P:methylation"/>
    <property type="evidence" value="ECO:0007669"/>
    <property type="project" value="UniProtKB-KW"/>
</dbReference>
<dbReference type="InterPro" id="IPR007848">
    <property type="entry name" value="Small_mtfrase_dom"/>
</dbReference>
<protein>
    <submittedName>
        <fullName evidence="5">Ribosomal protein L3 N(5)-glutamine methyltransferase</fullName>
        <ecNumber evidence="5">2.1.1.298</ecNumber>
    </submittedName>
</protein>
<dbReference type="Pfam" id="PF05175">
    <property type="entry name" value="MTS"/>
    <property type="match status" value="1"/>
</dbReference>
<dbReference type="GO" id="GO:0003676">
    <property type="term" value="F:nucleic acid binding"/>
    <property type="evidence" value="ECO:0007669"/>
    <property type="project" value="InterPro"/>
</dbReference>
<keyword evidence="1 5" id="KW-0489">Methyltransferase</keyword>
<dbReference type="NCBIfam" id="TIGR00536">
    <property type="entry name" value="hemK_fam"/>
    <property type="match status" value="1"/>
</dbReference>
<dbReference type="InterPro" id="IPR004556">
    <property type="entry name" value="HemK-like"/>
</dbReference>
<evidence type="ECO:0000256" key="3">
    <source>
        <dbReference type="ARBA" id="ARBA00022691"/>
    </source>
</evidence>
<dbReference type="InterPro" id="IPR002052">
    <property type="entry name" value="DNA_methylase_N6_adenine_CS"/>
</dbReference>
<accession>A0A3B1AAZ7</accession>
<sequence>MQITDETIETLDSAEAWVHWGVDYFEQHGIYFGHGTDNALDEAAWLVLAALAMPLDVSLADAPQPLVMAQRRAIANLFQQRVETRKPAAYLTNEAWFCGLRFYVDERVLVPRSPIGELIVNGFAPWWPDQSPLNRVLDIGTGSGCIAIACAHAFPAAVVDAADISPEALAVTQQNIELHQLDARVNAVESDLFSALDGRRYDIIVSNPPYVDAED</sequence>
<keyword evidence="3" id="KW-0949">S-adenosyl-L-methionine</keyword>
<feature type="domain" description="Methyltransferase small" evidence="4">
    <location>
        <begin position="134"/>
        <end position="212"/>
    </location>
</feature>
<dbReference type="PANTHER" id="PTHR47806:SF1">
    <property type="entry name" value="RIBOSOMAL PROTEIN UL3 GLUTAMINE METHYLTRANSFERASE"/>
    <property type="match status" value="1"/>
</dbReference>
<dbReference type="GO" id="GO:0005840">
    <property type="term" value="C:ribosome"/>
    <property type="evidence" value="ECO:0007669"/>
    <property type="project" value="UniProtKB-KW"/>
</dbReference>
<proteinExistence type="predicted"/>
<dbReference type="SUPFAM" id="SSF53335">
    <property type="entry name" value="S-adenosyl-L-methionine-dependent methyltransferases"/>
    <property type="match status" value="1"/>
</dbReference>
<dbReference type="GO" id="GO:0005829">
    <property type="term" value="C:cytosol"/>
    <property type="evidence" value="ECO:0007669"/>
    <property type="project" value="TreeGrafter"/>
</dbReference>
<evidence type="ECO:0000313" key="5">
    <source>
        <dbReference type="EMBL" id="VAW89996.1"/>
    </source>
</evidence>
<keyword evidence="2 5" id="KW-0808">Transferase</keyword>
<gene>
    <name evidence="5" type="ORF">MNBD_GAMMA17-1850</name>
</gene>
<dbReference type="CDD" id="cd02440">
    <property type="entry name" value="AdoMet_MTases"/>
    <property type="match status" value="1"/>
</dbReference>
<dbReference type="InterPro" id="IPR029063">
    <property type="entry name" value="SAM-dependent_MTases_sf"/>
</dbReference>